<feature type="domain" description="Translation elongation factor EFTs/EF1B dimerisation" evidence="10">
    <location>
        <begin position="70"/>
        <end position="277"/>
    </location>
</feature>
<dbReference type="RefSeq" id="WP_012243086.1">
    <property type="nucleotide sequence ID" value="NZ_JACAOE010000002.1"/>
</dbReference>
<keyword evidence="3 7" id="KW-0963">Cytoplasm</keyword>
<dbReference type="Gene3D" id="3.30.479.20">
    <property type="entry name" value="Elongation factor Ts, dimerisation domain"/>
    <property type="match status" value="2"/>
</dbReference>
<comment type="subcellular location">
    <subcellularLocation>
        <location evidence="7 9">Cytoplasm</location>
    </subcellularLocation>
</comment>
<comment type="function">
    <text evidence="6 7 8">Associates with the EF-Tu.GDP complex and induces the exchange of GDP to GTP. It remains bound to the aminoacyl-tRNA.EF-Tu.GTP complex up to the GTP hydrolysis stage on the ribosome.</text>
</comment>
<dbReference type="EMBL" id="VKID01000002">
    <property type="protein sequence ID" value="TRX99132.1"/>
    <property type="molecule type" value="Genomic_DNA"/>
</dbReference>
<evidence type="ECO:0000256" key="2">
    <source>
        <dbReference type="ARBA" id="ARBA00016956"/>
    </source>
</evidence>
<dbReference type="GO" id="GO:0003746">
    <property type="term" value="F:translation elongation factor activity"/>
    <property type="evidence" value="ECO:0007669"/>
    <property type="project" value="UniProtKB-UniRule"/>
</dbReference>
<evidence type="ECO:0000313" key="11">
    <source>
        <dbReference type="EMBL" id="TRX99132.1"/>
    </source>
</evidence>
<gene>
    <name evidence="7" type="primary">tsf</name>
    <name evidence="11" type="ORF">FNV44_05345</name>
</gene>
<evidence type="ECO:0000256" key="7">
    <source>
        <dbReference type="HAMAP-Rule" id="MF_00050"/>
    </source>
</evidence>
<evidence type="ECO:0000313" key="12">
    <source>
        <dbReference type="Proteomes" id="UP000315938"/>
    </source>
</evidence>
<evidence type="ECO:0000256" key="5">
    <source>
        <dbReference type="ARBA" id="ARBA00022917"/>
    </source>
</evidence>
<keyword evidence="5 7" id="KW-0648">Protein biosynthesis</keyword>
<comment type="similarity">
    <text evidence="1 7 8">Belongs to the EF-Ts family.</text>
</comment>
<sequence>MTITAAMVKELRQKTGAGMLDCKKALEETNGDIEAAATLLREKGIAKAAKKADRIAAEGLTSVVVKGNEAVLFELNSETDFVAKNKQFTDLIEELGNLFIESNVASVEEALSLKGASGKTVEEVILGATATIGEKISLRRVVRVKKTDAQGFGAYKHMGGRISVLTVLESANEELAKDLAMHITVFNPQFLSRKDVNQSTIEVETKVISEQIANDESLQGKPEKILNGILQGRLNKVLQEIVLLDQGFVKDPSITVANYLKSANNNILSYVRLEVGEGIEKKVDDFAAEVMAQVNK</sequence>
<dbReference type="InterPro" id="IPR009060">
    <property type="entry name" value="UBA-like_sf"/>
</dbReference>
<evidence type="ECO:0000256" key="8">
    <source>
        <dbReference type="RuleBase" id="RU000642"/>
    </source>
</evidence>
<feature type="region of interest" description="Involved in Mg(2+) ion dislocation from EF-Tu" evidence="7">
    <location>
        <begin position="79"/>
        <end position="82"/>
    </location>
</feature>
<keyword evidence="4 7" id="KW-0251">Elongation factor</keyword>
<dbReference type="SUPFAM" id="SSF46934">
    <property type="entry name" value="UBA-like"/>
    <property type="match status" value="1"/>
</dbReference>
<evidence type="ECO:0000256" key="9">
    <source>
        <dbReference type="RuleBase" id="RU000643"/>
    </source>
</evidence>
<dbReference type="SMR" id="A0A553IG07"/>
<dbReference type="HAMAP" id="MF_00050">
    <property type="entry name" value="EF_Ts"/>
    <property type="match status" value="1"/>
</dbReference>
<reference evidence="11 12" key="1">
    <citation type="submission" date="2019-07" db="EMBL/GenBank/DDBJ databases">
        <title>Genome sequence of Acholeplasma laidlawii strain with increased resistance to erythromycin.</title>
        <authorList>
            <person name="Medvedeva E.S."/>
            <person name="Baranova N.B."/>
            <person name="Siniagina M.N."/>
            <person name="Mouzykantov A."/>
            <person name="Chernova O.A."/>
            <person name="Chernov V.M."/>
        </authorList>
    </citation>
    <scope>NUCLEOTIDE SEQUENCE [LARGE SCALE GENOMIC DNA]</scope>
    <source>
        <strain evidence="11 12">PG8REry</strain>
    </source>
</reference>
<dbReference type="NCBIfam" id="TIGR00116">
    <property type="entry name" value="tsf"/>
    <property type="match status" value="1"/>
</dbReference>
<dbReference type="OMA" id="DAGMMDC"/>
<dbReference type="AlphaFoldDB" id="A0A553IG07"/>
<protein>
    <recommendedName>
        <fullName evidence="2 7">Elongation factor Ts</fullName>
        <shortName evidence="7">EF-Ts</shortName>
    </recommendedName>
</protein>
<dbReference type="PROSITE" id="PS01127">
    <property type="entry name" value="EF_TS_2"/>
    <property type="match status" value="1"/>
</dbReference>
<evidence type="ECO:0000256" key="3">
    <source>
        <dbReference type="ARBA" id="ARBA00022490"/>
    </source>
</evidence>
<dbReference type="InterPro" id="IPR001816">
    <property type="entry name" value="Transl_elong_EFTs/EF1B"/>
</dbReference>
<evidence type="ECO:0000256" key="6">
    <source>
        <dbReference type="ARBA" id="ARBA00025453"/>
    </source>
</evidence>
<dbReference type="PANTHER" id="PTHR11741:SF0">
    <property type="entry name" value="ELONGATION FACTOR TS, MITOCHONDRIAL"/>
    <property type="match status" value="1"/>
</dbReference>
<dbReference type="Gene3D" id="1.10.8.10">
    <property type="entry name" value="DNA helicase RuvA subunit, C-terminal domain"/>
    <property type="match status" value="1"/>
</dbReference>
<dbReference type="GeneID" id="41339296"/>
<accession>A0A553IG07</accession>
<organism evidence="11 12">
    <name type="scientific">Acholeplasma laidlawii</name>
    <dbReference type="NCBI Taxonomy" id="2148"/>
    <lineage>
        <taxon>Bacteria</taxon>
        <taxon>Bacillati</taxon>
        <taxon>Mycoplasmatota</taxon>
        <taxon>Mollicutes</taxon>
        <taxon>Acholeplasmatales</taxon>
        <taxon>Acholeplasmataceae</taxon>
        <taxon>Acholeplasma</taxon>
    </lineage>
</organism>
<name>A0A553IG07_ACHLA</name>
<proteinExistence type="inferred from homology"/>
<dbReference type="Proteomes" id="UP000315938">
    <property type="component" value="Unassembled WGS sequence"/>
</dbReference>
<dbReference type="GO" id="GO:0005737">
    <property type="term" value="C:cytoplasm"/>
    <property type="evidence" value="ECO:0007669"/>
    <property type="project" value="UniProtKB-SubCell"/>
</dbReference>
<dbReference type="InterPro" id="IPR036402">
    <property type="entry name" value="EF-Ts_dimer_sf"/>
</dbReference>
<evidence type="ECO:0000256" key="4">
    <source>
        <dbReference type="ARBA" id="ARBA00022768"/>
    </source>
</evidence>
<dbReference type="SUPFAM" id="SSF54713">
    <property type="entry name" value="Elongation factor Ts (EF-Ts), dimerisation domain"/>
    <property type="match status" value="2"/>
</dbReference>
<dbReference type="FunFam" id="1.10.8.10:FF:000001">
    <property type="entry name" value="Elongation factor Ts"/>
    <property type="match status" value="1"/>
</dbReference>
<comment type="caution">
    <text evidence="11">The sequence shown here is derived from an EMBL/GenBank/DDBJ whole genome shotgun (WGS) entry which is preliminary data.</text>
</comment>
<evidence type="ECO:0000256" key="1">
    <source>
        <dbReference type="ARBA" id="ARBA00005532"/>
    </source>
</evidence>
<evidence type="ECO:0000259" key="10">
    <source>
        <dbReference type="Pfam" id="PF00889"/>
    </source>
</evidence>
<dbReference type="Pfam" id="PF00889">
    <property type="entry name" value="EF_TS"/>
    <property type="match status" value="1"/>
</dbReference>
<dbReference type="PANTHER" id="PTHR11741">
    <property type="entry name" value="ELONGATION FACTOR TS"/>
    <property type="match status" value="1"/>
</dbReference>
<dbReference type="Gene3D" id="1.10.286.20">
    <property type="match status" value="1"/>
</dbReference>
<dbReference type="InterPro" id="IPR018101">
    <property type="entry name" value="Transl_elong_Ts_CS"/>
</dbReference>
<dbReference type="CDD" id="cd14275">
    <property type="entry name" value="UBA_EF-Ts"/>
    <property type="match status" value="1"/>
</dbReference>
<dbReference type="InterPro" id="IPR014039">
    <property type="entry name" value="Transl_elong_EFTs/EF1B_dimer"/>
</dbReference>
<dbReference type="PROSITE" id="PS01126">
    <property type="entry name" value="EF_TS_1"/>
    <property type="match status" value="1"/>
</dbReference>